<feature type="domain" description="HipA N-terminal subdomain 1" evidence="5">
    <location>
        <begin position="11"/>
        <end position="110"/>
    </location>
</feature>
<feature type="domain" description="HipA-like C-terminal" evidence="4">
    <location>
        <begin position="154"/>
        <end position="405"/>
    </location>
</feature>
<dbReference type="AlphaFoldDB" id="A0AAW3ZMD2"/>
<dbReference type="InterPro" id="IPR012893">
    <property type="entry name" value="HipA-like_C"/>
</dbReference>
<dbReference type="EMBL" id="JACYTR010000034">
    <property type="protein sequence ID" value="MBD8526898.1"/>
    <property type="molecule type" value="Genomic_DNA"/>
</dbReference>
<name>A0AAW3ZMD2_9GAMM</name>
<dbReference type="PANTHER" id="PTHR37419:SF1">
    <property type="entry name" value="SERINE_THREONINE-PROTEIN KINASE TOXIN HIPA"/>
    <property type="match status" value="1"/>
</dbReference>
<dbReference type="RefSeq" id="WP_192030320.1">
    <property type="nucleotide sequence ID" value="NZ_JACYTR010000034.1"/>
</dbReference>
<dbReference type="PANTHER" id="PTHR37419">
    <property type="entry name" value="SERINE/THREONINE-PROTEIN KINASE TOXIN HIPA"/>
    <property type="match status" value="1"/>
</dbReference>
<evidence type="ECO:0000256" key="1">
    <source>
        <dbReference type="ARBA" id="ARBA00010164"/>
    </source>
</evidence>
<evidence type="ECO:0000256" key="3">
    <source>
        <dbReference type="ARBA" id="ARBA00022777"/>
    </source>
</evidence>
<accession>A0AAW3ZMD2</accession>
<dbReference type="GO" id="GO:0005829">
    <property type="term" value="C:cytosol"/>
    <property type="evidence" value="ECO:0007669"/>
    <property type="project" value="TreeGrafter"/>
</dbReference>
<sequence length="439" mass="48889">MARPRKRKVLGVWMNGLRVGRWSLEPTGEHVFAYAADWLARPEARPLSLSMPMRSNAPYRSAVVESWFDNLLPDSRAIRQRIQSRFRAASLQAFDLLEEIGRDCVGAVQLLPEDREPEDMRQIRGEPLSESAIAALLRTTTVAGAEDESSDFRISLAGAQEKTALLWHRGGWQRPLGATPSTHIFKLPMGRVGNFQGDLSTSVENEWLCSQLVAALGLPIAKTEIGKFEDQKALIVERFDRRPSADGSYWLRLPQEDLCQALDVPPALKYEADGGPGPVRIMDLLLGSQQAAEDRALFLKSLFVFWLLCATDGHAKNYSIAIEPEGRFRLTPLYDVISVWPLIGHGKNQLAVERAKMAMAAVSKNRHYHWIKIQTRHWQSTAAACGFAPEAMKRLIDQVLAEVEPAIDKVTTGLPADFPEHVAAAIFRGLRQAVRKLGG</sequence>
<reference evidence="6 7" key="1">
    <citation type="submission" date="2020-09" db="EMBL/GenBank/DDBJ databases">
        <title>Pseudoxanthomonas sp. CAU 1598 isolated from sand of Yaerae Beach.</title>
        <authorList>
            <person name="Kim W."/>
        </authorList>
    </citation>
    <scope>NUCLEOTIDE SEQUENCE [LARGE SCALE GENOMIC DNA]</scope>
    <source>
        <strain evidence="6 7">CAU 1598</strain>
    </source>
</reference>
<keyword evidence="7" id="KW-1185">Reference proteome</keyword>
<gene>
    <name evidence="6" type="ORF">IFO71_14245</name>
</gene>
<evidence type="ECO:0000313" key="7">
    <source>
        <dbReference type="Proteomes" id="UP000613768"/>
    </source>
</evidence>
<keyword evidence="2" id="KW-0808">Transferase</keyword>
<evidence type="ECO:0000313" key="6">
    <source>
        <dbReference type="EMBL" id="MBD8526898.1"/>
    </source>
</evidence>
<dbReference type="GO" id="GO:0004674">
    <property type="term" value="F:protein serine/threonine kinase activity"/>
    <property type="evidence" value="ECO:0007669"/>
    <property type="project" value="TreeGrafter"/>
</dbReference>
<evidence type="ECO:0000259" key="5">
    <source>
        <dbReference type="Pfam" id="PF13657"/>
    </source>
</evidence>
<dbReference type="InterPro" id="IPR017508">
    <property type="entry name" value="HipA_N1"/>
</dbReference>
<dbReference type="Pfam" id="PF13657">
    <property type="entry name" value="Couple_hipA"/>
    <property type="match status" value="1"/>
</dbReference>
<evidence type="ECO:0000259" key="4">
    <source>
        <dbReference type="Pfam" id="PF07804"/>
    </source>
</evidence>
<comment type="caution">
    <text evidence="6">The sequence shown here is derived from an EMBL/GenBank/DDBJ whole genome shotgun (WGS) entry which is preliminary data.</text>
</comment>
<organism evidence="6 7">
    <name type="scientific">Pseudomarimonas arenosa</name>
    <dbReference type="NCBI Taxonomy" id="2774145"/>
    <lineage>
        <taxon>Bacteria</taxon>
        <taxon>Pseudomonadati</taxon>
        <taxon>Pseudomonadota</taxon>
        <taxon>Gammaproteobacteria</taxon>
        <taxon>Lysobacterales</taxon>
        <taxon>Lysobacteraceae</taxon>
        <taxon>Pseudomarimonas</taxon>
    </lineage>
</organism>
<keyword evidence="3" id="KW-0418">Kinase</keyword>
<evidence type="ECO:0000256" key="2">
    <source>
        <dbReference type="ARBA" id="ARBA00022679"/>
    </source>
</evidence>
<dbReference type="Proteomes" id="UP000613768">
    <property type="component" value="Unassembled WGS sequence"/>
</dbReference>
<dbReference type="NCBIfam" id="TIGR03071">
    <property type="entry name" value="couple_hipA"/>
    <property type="match status" value="1"/>
</dbReference>
<comment type="similarity">
    <text evidence="1">Belongs to the HipA Ser/Thr kinase family.</text>
</comment>
<dbReference type="InterPro" id="IPR052028">
    <property type="entry name" value="HipA_Ser/Thr_kinase"/>
</dbReference>
<protein>
    <submittedName>
        <fullName evidence="6">Type II toxin-antitoxin system HipA family toxin</fullName>
    </submittedName>
</protein>
<proteinExistence type="inferred from homology"/>
<dbReference type="CDD" id="cd17808">
    <property type="entry name" value="HipA_Ec_like"/>
    <property type="match status" value="1"/>
</dbReference>
<dbReference type="Pfam" id="PF07804">
    <property type="entry name" value="HipA_C"/>
    <property type="match status" value="1"/>
</dbReference>